<evidence type="ECO:0000256" key="8">
    <source>
        <dbReference type="ARBA" id="ARBA00023053"/>
    </source>
</evidence>
<keyword evidence="11 12" id="KW-0739">Sodium transport</keyword>
<name>A0ABP4K9T2_9ACTN</name>
<feature type="transmembrane region" description="Helical" evidence="12">
    <location>
        <begin position="337"/>
        <end position="360"/>
    </location>
</feature>
<feature type="transmembrane region" description="Helical" evidence="12">
    <location>
        <begin position="197"/>
        <end position="213"/>
    </location>
</feature>
<feature type="domain" description="Thioredoxin" evidence="13">
    <location>
        <begin position="434"/>
        <end position="621"/>
    </location>
</feature>
<evidence type="ECO:0000259" key="13">
    <source>
        <dbReference type="PROSITE" id="PS51352"/>
    </source>
</evidence>
<keyword evidence="7 12" id="KW-1133">Transmembrane helix</keyword>
<evidence type="ECO:0000256" key="2">
    <source>
        <dbReference type="ARBA" id="ARBA00007006"/>
    </source>
</evidence>
<evidence type="ECO:0000313" key="15">
    <source>
        <dbReference type="Proteomes" id="UP001500443"/>
    </source>
</evidence>
<comment type="similarity">
    <text evidence="12">Belongs to the NhaA Na(+)/H(+) (TC 2.A.33) antiporter family.</text>
</comment>
<feature type="transmembrane region" description="Helical" evidence="12">
    <location>
        <begin position="79"/>
        <end position="96"/>
    </location>
</feature>
<dbReference type="InterPro" id="IPR012336">
    <property type="entry name" value="Thioredoxin-like_fold"/>
</dbReference>
<evidence type="ECO:0000256" key="12">
    <source>
        <dbReference type="HAMAP-Rule" id="MF_01844"/>
    </source>
</evidence>
<keyword evidence="5 12" id="KW-1003">Cell membrane</keyword>
<evidence type="ECO:0000313" key="14">
    <source>
        <dbReference type="EMBL" id="GAA1499645.1"/>
    </source>
</evidence>
<evidence type="ECO:0000256" key="3">
    <source>
        <dbReference type="ARBA" id="ARBA00022448"/>
    </source>
</evidence>
<dbReference type="InterPro" id="IPR013766">
    <property type="entry name" value="Thioredoxin_domain"/>
</dbReference>
<keyword evidence="4 12" id="KW-0050">Antiport</keyword>
<evidence type="ECO:0000256" key="9">
    <source>
        <dbReference type="ARBA" id="ARBA00023065"/>
    </source>
</evidence>
<comment type="function">
    <text evidence="12">Na(+)/H(+) antiporter that extrudes sodium in exchange for external protons.</text>
</comment>
<reference evidence="15" key="1">
    <citation type="journal article" date="2019" name="Int. J. Syst. Evol. Microbiol.">
        <title>The Global Catalogue of Microorganisms (GCM) 10K type strain sequencing project: providing services to taxonomists for standard genome sequencing and annotation.</title>
        <authorList>
            <consortium name="The Broad Institute Genomics Platform"/>
            <consortium name="The Broad Institute Genome Sequencing Center for Infectious Disease"/>
            <person name="Wu L."/>
            <person name="Ma J."/>
        </authorList>
    </citation>
    <scope>NUCLEOTIDE SEQUENCE [LARGE SCALE GENOMIC DNA]</scope>
    <source>
        <strain evidence="15">JCM 15481</strain>
    </source>
</reference>
<evidence type="ECO:0000256" key="11">
    <source>
        <dbReference type="ARBA" id="ARBA00023201"/>
    </source>
</evidence>
<dbReference type="Gene3D" id="1.20.1530.10">
    <property type="entry name" value="Na+/H+ antiporter like domain"/>
    <property type="match status" value="1"/>
</dbReference>
<feature type="transmembrane region" description="Helical" evidence="12">
    <location>
        <begin position="108"/>
        <end position="133"/>
    </location>
</feature>
<dbReference type="PANTHER" id="PTHR30341:SF0">
    <property type="entry name" value="NA(+)_H(+) ANTIPORTER NHAA"/>
    <property type="match status" value="1"/>
</dbReference>
<evidence type="ECO:0000256" key="1">
    <source>
        <dbReference type="ARBA" id="ARBA00004429"/>
    </source>
</evidence>
<proteinExistence type="inferred from homology"/>
<dbReference type="Proteomes" id="UP001500443">
    <property type="component" value="Unassembled WGS sequence"/>
</dbReference>
<keyword evidence="3 12" id="KW-0813">Transport</keyword>
<dbReference type="Pfam" id="PF13462">
    <property type="entry name" value="Thioredoxin_4"/>
    <property type="match status" value="1"/>
</dbReference>
<feature type="transmembrane region" description="Helical" evidence="12">
    <location>
        <begin position="31"/>
        <end position="50"/>
    </location>
</feature>
<sequence length="630" mass="67499">MPQPDAAPPADRTMCNRPTTSPRWTFIRTETGSAAFLVAAAVAALVWANAAPDSYTDVWHTHLSVELGDHGLSLDLREWVNSGLMTIFFLVIGLEVRREFDMGELRELRRVTLPFAAGLAGMLVPVLIFLAFNAGDPSASGWGVAMSTDTAFALGLLALLGKRFPRPLYTFVLTIAVVDDFVVLAVIAFVYSDSVRWLPLLIGAAFFAAIIAVRSSGSRRGPVYAALGVAMWLAFEESGVDPVVVGLLIGLMTFAYPAPRSELERASGLFRSFREQPTPELEREARQGIASAISPNERLLRMYHPWSSYLVVPLFALANTGIRLGGDALSSAVASPVTLGVFLAFVVGKPLGVVGATALTTRLSGGRLQPPVGWASVAGGGAITGIGFTIAVLIATMAFDGERLEEAKIGVLAAVLGSVLVTALVAFVTERLPRPLRTRALLGTAPVIVDLAVPVDPGRDHIRGPLNAPVTVVEYGDFECPYCGKAEPVVRNLLADFGDVRYVWRHLPLTDVHPRAQLAAEAGEAAAEQDAFWPMHDRLLAHQDRLKPSDLLEHAAELGLDVERFRRSLRSRAGVGHVTEDTESADLSGVAGTPTFFVNGRRHHGAYDIGSLSAAVRAARDRVALDQPEA</sequence>
<keyword evidence="9 12" id="KW-0406">Ion transport</keyword>
<dbReference type="Pfam" id="PF06965">
    <property type="entry name" value="Na_H_antiport_1"/>
    <property type="match status" value="1"/>
</dbReference>
<dbReference type="SUPFAM" id="SSF52833">
    <property type="entry name" value="Thioredoxin-like"/>
    <property type="match status" value="1"/>
</dbReference>
<dbReference type="PROSITE" id="PS51352">
    <property type="entry name" value="THIOREDOXIN_2"/>
    <property type="match status" value="1"/>
</dbReference>
<dbReference type="HAMAP" id="MF_01844">
    <property type="entry name" value="NhaA"/>
    <property type="match status" value="1"/>
</dbReference>
<comment type="similarity">
    <text evidence="2">In the N-terminal section; belongs to the NhaA Na(+)/H(+) (TC 2.A.33) antiporter family.</text>
</comment>
<evidence type="ECO:0000256" key="5">
    <source>
        <dbReference type="ARBA" id="ARBA00022475"/>
    </source>
</evidence>
<feature type="transmembrane region" description="Helical" evidence="12">
    <location>
        <begin position="372"/>
        <end position="397"/>
    </location>
</feature>
<dbReference type="InterPro" id="IPR023171">
    <property type="entry name" value="Na/H_antiporter_dom_sf"/>
</dbReference>
<evidence type="ECO:0000256" key="4">
    <source>
        <dbReference type="ARBA" id="ARBA00022449"/>
    </source>
</evidence>
<evidence type="ECO:0000256" key="6">
    <source>
        <dbReference type="ARBA" id="ARBA00022692"/>
    </source>
</evidence>
<keyword evidence="15" id="KW-1185">Reference proteome</keyword>
<keyword evidence="6 12" id="KW-0812">Transmembrane</keyword>
<keyword evidence="10 12" id="KW-0472">Membrane</keyword>
<feature type="transmembrane region" description="Helical" evidence="12">
    <location>
        <begin position="306"/>
        <end position="325"/>
    </location>
</feature>
<protein>
    <recommendedName>
        <fullName evidence="12">Na(+)/H(+) antiporter NhaA</fullName>
    </recommendedName>
    <alternativeName>
        <fullName evidence="12">Sodium/proton antiporter NhaA</fullName>
    </alternativeName>
</protein>
<evidence type="ECO:0000256" key="10">
    <source>
        <dbReference type="ARBA" id="ARBA00023136"/>
    </source>
</evidence>
<evidence type="ECO:0000256" key="7">
    <source>
        <dbReference type="ARBA" id="ARBA00022989"/>
    </source>
</evidence>
<gene>
    <name evidence="12" type="primary">nhaA</name>
    <name evidence="14" type="ORF">GCM10009802_53680</name>
</gene>
<comment type="subcellular location">
    <subcellularLocation>
        <location evidence="1">Cell inner membrane</location>
        <topology evidence="1">Multi-pass membrane protein</topology>
    </subcellularLocation>
    <subcellularLocation>
        <location evidence="12">Cell membrane</location>
        <topology evidence="12">Multi-pass membrane protein</topology>
    </subcellularLocation>
</comment>
<feature type="transmembrane region" description="Helical" evidence="12">
    <location>
        <begin position="139"/>
        <end position="161"/>
    </location>
</feature>
<comment type="caution">
    <text evidence="14">The sequence shown here is derived from an EMBL/GenBank/DDBJ whole genome shotgun (WGS) entry which is preliminary data.</text>
</comment>
<organism evidence="14 15">
    <name type="scientific">Streptomyces synnematoformans</name>
    <dbReference type="NCBI Taxonomy" id="415721"/>
    <lineage>
        <taxon>Bacteria</taxon>
        <taxon>Bacillati</taxon>
        <taxon>Actinomycetota</taxon>
        <taxon>Actinomycetes</taxon>
        <taxon>Kitasatosporales</taxon>
        <taxon>Streptomycetaceae</taxon>
        <taxon>Streptomyces</taxon>
    </lineage>
</organism>
<feature type="transmembrane region" description="Helical" evidence="12">
    <location>
        <begin position="409"/>
        <end position="429"/>
    </location>
</feature>
<dbReference type="EMBL" id="BAAAPF010000253">
    <property type="protein sequence ID" value="GAA1499645.1"/>
    <property type="molecule type" value="Genomic_DNA"/>
</dbReference>
<dbReference type="PANTHER" id="PTHR30341">
    <property type="entry name" value="SODIUM ION/PROTON ANTIPORTER NHAA-RELATED"/>
    <property type="match status" value="1"/>
</dbReference>
<dbReference type="InterPro" id="IPR036249">
    <property type="entry name" value="Thioredoxin-like_sf"/>
</dbReference>
<keyword evidence="8 12" id="KW-0915">Sodium</keyword>
<comment type="catalytic activity">
    <reaction evidence="12">
        <text>Na(+)(in) + 2 H(+)(out) = Na(+)(out) + 2 H(+)(in)</text>
        <dbReference type="Rhea" id="RHEA:29251"/>
        <dbReference type="ChEBI" id="CHEBI:15378"/>
        <dbReference type="ChEBI" id="CHEBI:29101"/>
    </reaction>
</comment>
<dbReference type="RefSeq" id="WP_344293083.1">
    <property type="nucleotide sequence ID" value="NZ_BAAAPF010000253.1"/>
</dbReference>
<accession>A0ABP4K9T2</accession>
<dbReference type="NCBIfam" id="TIGR00773">
    <property type="entry name" value="NhaA"/>
    <property type="match status" value="1"/>
</dbReference>
<feature type="transmembrane region" description="Helical" evidence="12">
    <location>
        <begin position="168"/>
        <end position="191"/>
    </location>
</feature>
<dbReference type="InterPro" id="IPR004670">
    <property type="entry name" value="NhaA"/>
</dbReference>
<dbReference type="Gene3D" id="3.40.30.10">
    <property type="entry name" value="Glutaredoxin"/>
    <property type="match status" value="1"/>
</dbReference>